<comment type="caution">
    <text evidence="1">The sequence shown here is derived from an EMBL/GenBank/DDBJ whole genome shotgun (WGS) entry which is preliminary data.</text>
</comment>
<gene>
    <name evidence="1" type="ORF">H8712_07100</name>
</gene>
<dbReference type="EMBL" id="JACRTP010000002">
    <property type="protein sequence ID" value="MBC8628386.1"/>
    <property type="molecule type" value="Genomic_DNA"/>
</dbReference>
<accession>A0ABR7PAJ3</accession>
<name>A0ABR7PAJ3_9FIRM</name>
<proteinExistence type="predicted"/>
<keyword evidence="2" id="KW-1185">Reference proteome</keyword>
<reference evidence="1 2" key="1">
    <citation type="submission" date="2020-08" db="EMBL/GenBank/DDBJ databases">
        <title>Genome public.</title>
        <authorList>
            <person name="Liu C."/>
            <person name="Sun Q."/>
        </authorList>
    </citation>
    <scope>NUCLEOTIDE SEQUENCE [LARGE SCALE GENOMIC DNA]</scope>
    <source>
        <strain evidence="1 2">3_YM_SP_D4_24.mj</strain>
    </source>
</reference>
<evidence type="ECO:0000313" key="2">
    <source>
        <dbReference type="Proteomes" id="UP000661649"/>
    </source>
</evidence>
<evidence type="ECO:0000313" key="1">
    <source>
        <dbReference type="EMBL" id="MBC8628386.1"/>
    </source>
</evidence>
<sequence>MEKSEIKTRLVEENNTIYEIDLDCLKRKEQRKKEKKEDKKRSQKIRN</sequence>
<organism evidence="1 2">
    <name type="scientific">Blautia stercoris</name>
    <dbReference type="NCBI Taxonomy" id="871664"/>
    <lineage>
        <taxon>Bacteria</taxon>
        <taxon>Bacillati</taxon>
        <taxon>Bacillota</taxon>
        <taxon>Clostridia</taxon>
        <taxon>Lachnospirales</taxon>
        <taxon>Lachnospiraceae</taxon>
        <taxon>Blautia</taxon>
    </lineage>
</organism>
<protein>
    <submittedName>
        <fullName evidence="1">Uncharacterized protein</fullName>
    </submittedName>
</protein>
<dbReference type="Proteomes" id="UP000661649">
    <property type="component" value="Unassembled WGS sequence"/>
</dbReference>
<dbReference type="RefSeq" id="WP_187558502.1">
    <property type="nucleotide sequence ID" value="NZ_JACRTP010000002.1"/>
</dbReference>